<feature type="coiled-coil region" evidence="9">
    <location>
        <begin position="47"/>
        <end position="85"/>
    </location>
</feature>
<dbReference type="CDD" id="cd00446">
    <property type="entry name" value="GrpE"/>
    <property type="match status" value="1"/>
</dbReference>
<dbReference type="GO" id="GO:0051087">
    <property type="term" value="F:protein-folding chaperone binding"/>
    <property type="evidence" value="ECO:0007669"/>
    <property type="project" value="InterPro"/>
</dbReference>
<evidence type="ECO:0000256" key="6">
    <source>
        <dbReference type="ARBA" id="ARBA00045572"/>
    </source>
</evidence>
<dbReference type="FunFam" id="2.30.22.10:FF:000002">
    <property type="entry name" value="GrpE protein homolog"/>
    <property type="match status" value="1"/>
</dbReference>
<dbReference type="InterPro" id="IPR000740">
    <property type="entry name" value="GrpE"/>
</dbReference>
<evidence type="ECO:0000313" key="10">
    <source>
        <dbReference type="EnsemblMetazoa" id="XP_030841696"/>
    </source>
</evidence>
<evidence type="ECO:0000313" key="11">
    <source>
        <dbReference type="Proteomes" id="UP000007110"/>
    </source>
</evidence>
<evidence type="ECO:0000256" key="1">
    <source>
        <dbReference type="ARBA" id="ARBA00004305"/>
    </source>
</evidence>
<dbReference type="PROSITE" id="PS01071">
    <property type="entry name" value="GRPE"/>
    <property type="match status" value="1"/>
</dbReference>
<name>A0A7M7NVS7_STRPU</name>
<comment type="function">
    <text evidence="6">Essential component of the PAM complex, a complex required for the translocation of transit peptide-containing proteins from the inner membrane into the mitochondrial matrix in an ATP-dependent manner. Seems to control the nucleotide-dependent binding of mitochondrial HSP70 to substrate proteins.</text>
</comment>
<dbReference type="GO" id="GO:0051082">
    <property type="term" value="F:unfolded protein binding"/>
    <property type="evidence" value="ECO:0000318"/>
    <property type="project" value="GO_Central"/>
</dbReference>
<dbReference type="Gene3D" id="3.90.20.20">
    <property type="match status" value="1"/>
</dbReference>
<dbReference type="GO" id="GO:0006457">
    <property type="term" value="P:protein folding"/>
    <property type="evidence" value="ECO:0007669"/>
    <property type="project" value="InterPro"/>
</dbReference>
<evidence type="ECO:0000256" key="9">
    <source>
        <dbReference type="SAM" id="Coils"/>
    </source>
</evidence>
<dbReference type="AlphaFoldDB" id="A0A7M7NVS7"/>
<proteinExistence type="inferred from homology"/>
<dbReference type="Gene3D" id="2.30.22.10">
    <property type="entry name" value="Head domain of nucleotide exchange factor GrpE"/>
    <property type="match status" value="1"/>
</dbReference>
<dbReference type="GeneID" id="594418"/>
<reference evidence="11" key="1">
    <citation type="submission" date="2015-02" db="EMBL/GenBank/DDBJ databases">
        <title>Genome sequencing for Strongylocentrotus purpuratus.</title>
        <authorList>
            <person name="Murali S."/>
            <person name="Liu Y."/>
            <person name="Vee V."/>
            <person name="English A."/>
            <person name="Wang M."/>
            <person name="Skinner E."/>
            <person name="Han Y."/>
            <person name="Muzny D.M."/>
            <person name="Worley K.C."/>
            <person name="Gibbs R.A."/>
        </authorList>
    </citation>
    <scope>NUCLEOTIDE SEQUENCE</scope>
</reference>
<dbReference type="HAMAP" id="MF_01151">
    <property type="entry name" value="GrpE"/>
    <property type="match status" value="1"/>
</dbReference>
<keyword evidence="9" id="KW-0175">Coiled coil</keyword>
<dbReference type="EnsemblMetazoa" id="XM_030985836">
    <property type="protein sequence ID" value="XP_030841696"/>
    <property type="gene ID" value="LOC594418"/>
</dbReference>
<sequence>MAATMGLRARSLNLPVSLLNVVCRRQLSSTRTLFAETKEADKENGSKSEEETKMTDLEQKLTEEKAKLTAQVAEYTDKYKRALAETENVRMRFTKQLNDSKIYSISGFCKDLLEVADILGKATTSVPKDAVSGADANIHLKNLYEGLVMTETQLQKVFAKNKLEVINPVNNEKFDPHIHEALFELPVPDKEPGTVAVVEKLGYKLHERTLRPALVGVTKAI</sequence>
<dbReference type="SUPFAM" id="SSF51064">
    <property type="entry name" value="Head domain of nucleotide exchange factor GrpE"/>
    <property type="match status" value="1"/>
</dbReference>
<reference evidence="10" key="2">
    <citation type="submission" date="2021-01" db="UniProtKB">
        <authorList>
            <consortium name="EnsemblMetazoa"/>
        </authorList>
    </citation>
    <scope>IDENTIFICATION</scope>
</reference>
<dbReference type="PANTHER" id="PTHR21237">
    <property type="entry name" value="GRPE PROTEIN"/>
    <property type="match status" value="1"/>
</dbReference>
<evidence type="ECO:0000256" key="4">
    <source>
        <dbReference type="ARBA" id="ARBA00023128"/>
    </source>
</evidence>
<dbReference type="InParanoid" id="A0A7M7NVS7"/>
<dbReference type="OMA" id="PHRHQAI"/>
<comment type="subcellular location">
    <subcellularLocation>
        <location evidence="1 7">Mitochondrion matrix</location>
    </subcellularLocation>
</comment>
<keyword evidence="5 7" id="KW-0143">Chaperone</keyword>
<dbReference type="PRINTS" id="PR00773">
    <property type="entry name" value="GRPEPROTEIN"/>
</dbReference>
<dbReference type="SUPFAM" id="SSF58014">
    <property type="entry name" value="Coiled-coil domain of nucleotide exchange factor GrpE"/>
    <property type="match status" value="1"/>
</dbReference>
<accession>A0A7M7NVS7</accession>
<evidence type="ECO:0000256" key="2">
    <source>
        <dbReference type="ARBA" id="ARBA00009054"/>
    </source>
</evidence>
<keyword evidence="3" id="KW-0809">Transit peptide</keyword>
<dbReference type="GO" id="GO:0000774">
    <property type="term" value="F:adenyl-nucleotide exchange factor activity"/>
    <property type="evidence" value="ECO:0000318"/>
    <property type="project" value="GO_Central"/>
</dbReference>
<evidence type="ECO:0000256" key="8">
    <source>
        <dbReference type="RuleBase" id="RU004478"/>
    </source>
</evidence>
<dbReference type="FunCoup" id="A0A7M7NVS7">
    <property type="interactions" value="1607"/>
</dbReference>
<dbReference type="OrthoDB" id="201635at2759"/>
<evidence type="ECO:0000256" key="5">
    <source>
        <dbReference type="ARBA" id="ARBA00023186"/>
    </source>
</evidence>
<dbReference type="Proteomes" id="UP000007110">
    <property type="component" value="Unassembled WGS sequence"/>
</dbReference>
<dbReference type="PANTHER" id="PTHR21237:SF23">
    <property type="entry name" value="GRPE PROTEIN HOMOLOG, MITOCHONDRIAL"/>
    <property type="match status" value="1"/>
</dbReference>
<dbReference type="FunFam" id="3.90.20.20:FF:000003">
    <property type="entry name" value="GrpE protein homolog"/>
    <property type="match status" value="1"/>
</dbReference>
<dbReference type="InterPro" id="IPR009012">
    <property type="entry name" value="GrpE_head"/>
</dbReference>
<dbReference type="InterPro" id="IPR013805">
    <property type="entry name" value="GrpE_CC"/>
</dbReference>
<dbReference type="GO" id="GO:0030150">
    <property type="term" value="P:protein import into mitochondrial matrix"/>
    <property type="evidence" value="ECO:0000318"/>
    <property type="project" value="GO_Central"/>
</dbReference>
<dbReference type="Pfam" id="PF01025">
    <property type="entry name" value="GrpE"/>
    <property type="match status" value="1"/>
</dbReference>
<evidence type="ECO:0000256" key="7">
    <source>
        <dbReference type="RuleBase" id="RU000640"/>
    </source>
</evidence>
<evidence type="ECO:0000256" key="3">
    <source>
        <dbReference type="ARBA" id="ARBA00022946"/>
    </source>
</evidence>
<dbReference type="GO" id="GO:0001405">
    <property type="term" value="C:PAM complex, Tim23 associated import motor"/>
    <property type="evidence" value="ECO:0000318"/>
    <property type="project" value="GO_Central"/>
</dbReference>
<organism evidence="10 11">
    <name type="scientific">Strongylocentrotus purpuratus</name>
    <name type="common">Purple sea urchin</name>
    <dbReference type="NCBI Taxonomy" id="7668"/>
    <lineage>
        <taxon>Eukaryota</taxon>
        <taxon>Metazoa</taxon>
        <taxon>Echinodermata</taxon>
        <taxon>Eleutherozoa</taxon>
        <taxon>Echinozoa</taxon>
        <taxon>Echinoidea</taxon>
        <taxon>Euechinoidea</taxon>
        <taxon>Echinacea</taxon>
        <taxon>Camarodonta</taxon>
        <taxon>Echinidea</taxon>
        <taxon>Strongylocentrotidae</taxon>
        <taxon>Strongylocentrotus</taxon>
    </lineage>
</organism>
<keyword evidence="4 7" id="KW-0496">Mitochondrion</keyword>
<dbReference type="RefSeq" id="XP_030841696.1">
    <property type="nucleotide sequence ID" value="XM_030985836.1"/>
</dbReference>
<protein>
    <recommendedName>
        <fullName evidence="7">GrpE protein homolog</fullName>
    </recommendedName>
</protein>
<comment type="similarity">
    <text evidence="2 8">Belongs to the GrpE family.</text>
</comment>
<dbReference type="KEGG" id="spu:594418"/>
<dbReference type="GO" id="GO:0042803">
    <property type="term" value="F:protein homodimerization activity"/>
    <property type="evidence" value="ECO:0007669"/>
    <property type="project" value="InterPro"/>
</dbReference>
<keyword evidence="11" id="KW-1185">Reference proteome</keyword>